<dbReference type="KEGG" id="ccel:CCDG5_1633"/>
<evidence type="ECO:0000313" key="5">
    <source>
        <dbReference type="EMBL" id="CDZ24741.1"/>
    </source>
</evidence>
<dbReference type="CDD" id="cd06267">
    <property type="entry name" value="PBP1_LacI_sugar_binding-like"/>
    <property type="match status" value="1"/>
</dbReference>
<protein>
    <submittedName>
        <fullName evidence="5">Transcriptional regulator</fullName>
    </submittedName>
</protein>
<proteinExistence type="predicted"/>
<sequence>MAVTIYDVAKLAQVSVTTISKILNHKDYDISDETRQRVLDAIKETKFTPNGLARSLVTKRTNVLGLLIPDISNQYFADMARGVEDGANRLGYNVMLCNTDENSKKQQEYLNILKGRCTDGVIIVPIAGSDTVFSSDFDMEKPFVVLDRVYKSKKGVYQVKFDNVRGGYLATKYLLEKGHTRIGLISGPPEERTVKDRLKGYKKALKEFGLKFDKSIVFNGNYKFDSGVAGAKFLLKTDITAIFAFNDLMACGAYKAISSIGLKIPEDISILGYDDVMLSDVLDPPLTTISQPKYEMGKVAATMLINQLNNVEQDYERTFEPELIERKSVRCLFPKTPKA</sequence>
<feature type="domain" description="HTH lacI-type" evidence="4">
    <location>
        <begin position="3"/>
        <end position="58"/>
    </location>
</feature>
<dbReference type="HOGENOM" id="CLU_037628_6_0_9"/>
<evidence type="ECO:0000259" key="4">
    <source>
        <dbReference type="PROSITE" id="PS50932"/>
    </source>
</evidence>
<dbReference type="Pfam" id="PF00532">
    <property type="entry name" value="Peripla_BP_1"/>
    <property type="match status" value="1"/>
</dbReference>
<dbReference type="PATRIC" id="fig|29343.3.peg.1718"/>
<evidence type="ECO:0000256" key="1">
    <source>
        <dbReference type="ARBA" id="ARBA00023015"/>
    </source>
</evidence>
<dbReference type="PANTHER" id="PTHR30146:SF109">
    <property type="entry name" value="HTH-TYPE TRANSCRIPTIONAL REGULATOR GALS"/>
    <property type="match status" value="1"/>
</dbReference>
<dbReference type="GO" id="GO:0000976">
    <property type="term" value="F:transcription cis-regulatory region binding"/>
    <property type="evidence" value="ECO:0007669"/>
    <property type="project" value="TreeGrafter"/>
</dbReference>
<dbReference type="Gene3D" id="1.10.260.40">
    <property type="entry name" value="lambda repressor-like DNA-binding domains"/>
    <property type="match status" value="1"/>
</dbReference>
<dbReference type="EMBL" id="LM995447">
    <property type="protein sequence ID" value="CDZ24741.1"/>
    <property type="molecule type" value="Genomic_DNA"/>
</dbReference>
<gene>
    <name evidence="5" type="ORF">CCDG5_1633</name>
</gene>
<evidence type="ECO:0000313" key="6">
    <source>
        <dbReference type="Proteomes" id="UP000032431"/>
    </source>
</evidence>
<reference evidence="6" key="1">
    <citation type="submission" date="2014-07" db="EMBL/GenBank/DDBJ databases">
        <authorList>
            <person name="Wibberg D."/>
        </authorList>
    </citation>
    <scope>NUCLEOTIDE SEQUENCE [LARGE SCALE GENOMIC DNA]</scope>
    <source>
        <strain evidence="6">DG5</strain>
    </source>
</reference>
<dbReference type="PROSITE" id="PS50932">
    <property type="entry name" value="HTH_LACI_2"/>
    <property type="match status" value="1"/>
</dbReference>
<dbReference type="SUPFAM" id="SSF47413">
    <property type="entry name" value="lambda repressor-like DNA-binding domains"/>
    <property type="match status" value="1"/>
</dbReference>
<dbReference type="InterPro" id="IPR000843">
    <property type="entry name" value="HTH_LacI"/>
</dbReference>
<dbReference type="InterPro" id="IPR010982">
    <property type="entry name" value="Lambda_DNA-bd_dom_sf"/>
</dbReference>
<keyword evidence="2" id="KW-0238">DNA-binding</keyword>
<keyword evidence="1" id="KW-0805">Transcription regulation</keyword>
<organism evidence="5 6">
    <name type="scientific">[Clostridium] cellulosi</name>
    <dbReference type="NCBI Taxonomy" id="29343"/>
    <lineage>
        <taxon>Bacteria</taxon>
        <taxon>Bacillati</taxon>
        <taxon>Bacillota</taxon>
        <taxon>Clostridia</taxon>
        <taxon>Eubacteriales</taxon>
        <taxon>Oscillospiraceae</taxon>
        <taxon>Oscillospiraceae incertae sedis</taxon>
    </lineage>
</organism>
<keyword evidence="3" id="KW-0804">Transcription</keyword>
<dbReference type="Gene3D" id="3.40.50.2300">
    <property type="match status" value="2"/>
</dbReference>
<evidence type="ECO:0000256" key="2">
    <source>
        <dbReference type="ARBA" id="ARBA00023125"/>
    </source>
</evidence>
<dbReference type="InterPro" id="IPR028082">
    <property type="entry name" value="Peripla_BP_I"/>
</dbReference>
<dbReference type="CDD" id="cd01392">
    <property type="entry name" value="HTH_LacI"/>
    <property type="match status" value="1"/>
</dbReference>
<accession>A0A078KLX9</accession>
<dbReference type="SUPFAM" id="SSF53822">
    <property type="entry name" value="Periplasmic binding protein-like I"/>
    <property type="match status" value="1"/>
</dbReference>
<dbReference type="PROSITE" id="PS00356">
    <property type="entry name" value="HTH_LACI_1"/>
    <property type="match status" value="1"/>
</dbReference>
<dbReference type="SMART" id="SM00354">
    <property type="entry name" value="HTH_LACI"/>
    <property type="match status" value="1"/>
</dbReference>
<dbReference type="Pfam" id="PF00356">
    <property type="entry name" value="LacI"/>
    <property type="match status" value="1"/>
</dbReference>
<dbReference type="AlphaFoldDB" id="A0A078KLX9"/>
<dbReference type="Proteomes" id="UP000032431">
    <property type="component" value="Chromosome I"/>
</dbReference>
<evidence type="ECO:0000256" key="3">
    <source>
        <dbReference type="ARBA" id="ARBA00023163"/>
    </source>
</evidence>
<name>A0A078KLX9_9FIRM</name>
<dbReference type="PANTHER" id="PTHR30146">
    <property type="entry name" value="LACI-RELATED TRANSCRIPTIONAL REPRESSOR"/>
    <property type="match status" value="1"/>
</dbReference>
<dbReference type="GO" id="GO:0003700">
    <property type="term" value="F:DNA-binding transcription factor activity"/>
    <property type="evidence" value="ECO:0007669"/>
    <property type="project" value="TreeGrafter"/>
</dbReference>
<keyword evidence="6" id="KW-1185">Reference proteome</keyword>
<dbReference type="InterPro" id="IPR001761">
    <property type="entry name" value="Peripla_BP/Lac1_sug-bd_dom"/>
</dbReference>
<dbReference type="STRING" id="29343.CCDG5_1633"/>
<dbReference type="OrthoDB" id="308642at2"/>